<dbReference type="AlphaFoldDB" id="A0AAV7HJX0"/>
<evidence type="ECO:0000256" key="1">
    <source>
        <dbReference type="ARBA" id="ARBA00023002"/>
    </source>
</evidence>
<dbReference type="PANTHER" id="PTHR43570">
    <property type="entry name" value="ALDEHYDE DEHYDROGENASE"/>
    <property type="match status" value="1"/>
</dbReference>
<dbReference type="Gene3D" id="3.40.605.10">
    <property type="entry name" value="Aldehyde Dehydrogenase, Chain A, domain 1"/>
    <property type="match status" value="1"/>
</dbReference>
<reference evidence="2 3" key="1">
    <citation type="journal article" date="2021" name="Hortic Res">
        <title>Chromosome-scale assembly of the Dendrobium chrysotoxum genome enhances the understanding of orchid evolution.</title>
        <authorList>
            <person name="Zhang Y."/>
            <person name="Zhang G.Q."/>
            <person name="Zhang D."/>
            <person name="Liu X.D."/>
            <person name="Xu X.Y."/>
            <person name="Sun W.H."/>
            <person name="Yu X."/>
            <person name="Zhu X."/>
            <person name="Wang Z.W."/>
            <person name="Zhao X."/>
            <person name="Zhong W.Y."/>
            <person name="Chen H."/>
            <person name="Yin W.L."/>
            <person name="Huang T."/>
            <person name="Niu S.C."/>
            <person name="Liu Z.J."/>
        </authorList>
    </citation>
    <scope>NUCLEOTIDE SEQUENCE [LARGE SCALE GENOMIC DNA]</scope>
    <source>
        <strain evidence="2">Lindl</strain>
    </source>
</reference>
<dbReference type="EMBL" id="JAGFBR010000004">
    <property type="protein sequence ID" value="KAH0467615.1"/>
    <property type="molecule type" value="Genomic_DNA"/>
</dbReference>
<evidence type="ECO:0000313" key="3">
    <source>
        <dbReference type="Proteomes" id="UP000775213"/>
    </source>
</evidence>
<gene>
    <name evidence="2" type="ORF">IEQ34_002648</name>
</gene>
<dbReference type="GO" id="GO:0004029">
    <property type="term" value="F:aldehyde dehydrogenase (NAD+) activity"/>
    <property type="evidence" value="ECO:0007669"/>
    <property type="project" value="TreeGrafter"/>
</dbReference>
<dbReference type="GO" id="GO:0005737">
    <property type="term" value="C:cytoplasm"/>
    <property type="evidence" value="ECO:0007669"/>
    <property type="project" value="TreeGrafter"/>
</dbReference>
<organism evidence="2 3">
    <name type="scientific">Dendrobium chrysotoxum</name>
    <name type="common">Orchid</name>
    <dbReference type="NCBI Taxonomy" id="161865"/>
    <lineage>
        <taxon>Eukaryota</taxon>
        <taxon>Viridiplantae</taxon>
        <taxon>Streptophyta</taxon>
        <taxon>Embryophyta</taxon>
        <taxon>Tracheophyta</taxon>
        <taxon>Spermatophyta</taxon>
        <taxon>Magnoliopsida</taxon>
        <taxon>Liliopsida</taxon>
        <taxon>Asparagales</taxon>
        <taxon>Orchidaceae</taxon>
        <taxon>Epidendroideae</taxon>
        <taxon>Malaxideae</taxon>
        <taxon>Dendrobiinae</taxon>
        <taxon>Dendrobium</taxon>
    </lineage>
</organism>
<protein>
    <submittedName>
        <fullName evidence="2">Uncharacterized protein</fullName>
    </submittedName>
</protein>
<dbReference type="PANTHER" id="PTHR43570:SF16">
    <property type="entry name" value="ALDEHYDE DEHYDROGENASE TYPE III, ISOFORM Q"/>
    <property type="match status" value="1"/>
</dbReference>
<evidence type="ECO:0000313" key="2">
    <source>
        <dbReference type="EMBL" id="KAH0467615.1"/>
    </source>
</evidence>
<keyword evidence="3" id="KW-1185">Reference proteome</keyword>
<keyword evidence="1" id="KW-0560">Oxidoreductase</keyword>
<sequence length="149" mass="16668">MQLKGILHMIVEKETEITDALYVDLSKPMFESFIHEISLAKHACELALKELEHWMKSEELGSILQHRLKHLRLQKVSSEGFGAALQISSASEKMKEKKVGKTTFDIKLEKFDATAKIRVPVTLKQGIIEEEATGIVEKIKAVGGVAVIK</sequence>
<accession>A0AAV7HJX0</accession>
<dbReference type="Proteomes" id="UP000775213">
    <property type="component" value="Unassembled WGS sequence"/>
</dbReference>
<proteinExistence type="predicted"/>
<dbReference type="GO" id="GO:0006081">
    <property type="term" value="P:aldehyde metabolic process"/>
    <property type="evidence" value="ECO:0007669"/>
    <property type="project" value="InterPro"/>
</dbReference>
<dbReference type="InterPro" id="IPR012394">
    <property type="entry name" value="Aldehyde_DH_NAD(P)"/>
</dbReference>
<comment type="caution">
    <text evidence="2">The sequence shown here is derived from an EMBL/GenBank/DDBJ whole genome shotgun (WGS) entry which is preliminary data.</text>
</comment>
<dbReference type="InterPro" id="IPR016162">
    <property type="entry name" value="Ald_DH_N"/>
</dbReference>
<name>A0AAV7HJX0_DENCH</name>